<name>A0A564ZL08_9BACT</name>
<sequence length="103" mass="11701">MNTKRSPKVKHLSPKQIDDLVVSQVGEDKAWGTPIAVRRAKRGAFSIPPDLAERAAFLARMHHAAGVEEWLARVIKERIELEEVAYAAAKREMITKRERRTTL</sequence>
<dbReference type="AlphaFoldDB" id="A0A564ZL08"/>
<dbReference type="EMBL" id="CABIKM010000024">
    <property type="protein sequence ID" value="VUZ85238.1"/>
    <property type="molecule type" value="Genomic_DNA"/>
</dbReference>
<keyword evidence="2" id="KW-1185">Reference proteome</keyword>
<gene>
    <name evidence="1" type="ORF">MELA_01620</name>
</gene>
<evidence type="ECO:0000313" key="1">
    <source>
        <dbReference type="EMBL" id="VUZ85238.1"/>
    </source>
</evidence>
<reference evidence="1 2" key="1">
    <citation type="submission" date="2019-07" db="EMBL/GenBank/DDBJ databases">
        <authorList>
            <person name="Cremers G."/>
        </authorList>
    </citation>
    <scope>NUCLEOTIDE SEQUENCE [LARGE SCALE GENOMIC DNA]</scope>
</reference>
<evidence type="ECO:0000313" key="2">
    <source>
        <dbReference type="Proteomes" id="UP000334340"/>
    </source>
</evidence>
<evidence type="ECO:0008006" key="3">
    <source>
        <dbReference type="Google" id="ProtNLM"/>
    </source>
</evidence>
<dbReference type="Proteomes" id="UP000334340">
    <property type="component" value="Unassembled WGS sequence"/>
</dbReference>
<organism evidence="1 2">
    <name type="scientific">Candidatus Methylomirabilis lanthanidiphila</name>
    <dbReference type="NCBI Taxonomy" id="2211376"/>
    <lineage>
        <taxon>Bacteria</taxon>
        <taxon>Candidatus Methylomirabilota</taxon>
        <taxon>Candidatus Methylomirabilia</taxon>
        <taxon>Candidatus Methylomirabilales</taxon>
        <taxon>Candidatus Methylomirabilaceae</taxon>
        <taxon>Candidatus Methylomirabilis</taxon>
    </lineage>
</organism>
<accession>A0A564ZL08</accession>
<protein>
    <recommendedName>
        <fullName evidence="3">CopG family transcriptional regulator</fullName>
    </recommendedName>
</protein>
<proteinExistence type="predicted"/>